<dbReference type="RefSeq" id="WP_133702486.1">
    <property type="nucleotide sequence ID" value="NZ_SNXS01000005.1"/>
</dbReference>
<evidence type="ECO:0000313" key="2">
    <source>
        <dbReference type="Proteomes" id="UP000295361"/>
    </source>
</evidence>
<evidence type="ECO:0008006" key="3">
    <source>
        <dbReference type="Google" id="ProtNLM"/>
    </source>
</evidence>
<dbReference type="InterPro" id="IPR010282">
    <property type="entry name" value="Uncharacterised_HutD/Ves"/>
</dbReference>
<proteinExistence type="predicted"/>
<reference evidence="1 2" key="1">
    <citation type="submission" date="2019-03" db="EMBL/GenBank/DDBJ databases">
        <title>Genomic Encyclopedia of Type Strains, Phase IV (KMG-IV): sequencing the most valuable type-strain genomes for metagenomic binning, comparative biology and taxonomic classification.</title>
        <authorList>
            <person name="Goeker M."/>
        </authorList>
    </citation>
    <scope>NUCLEOTIDE SEQUENCE [LARGE SCALE GENOMIC DNA]</scope>
    <source>
        <strain evidence="1 2">DSM 16998</strain>
    </source>
</reference>
<dbReference type="OrthoDB" id="9800082at2"/>
<dbReference type="PANTHER" id="PTHR37943">
    <property type="entry name" value="PROTEIN VES"/>
    <property type="match status" value="1"/>
</dbReference>
<dbReference type="EMBL" id="SNXS01000005">
    <property type="protein sequence ID" value="TDP63309.1"/>
    <property type="molecule type" value="Genomic_DNA"/>
</dbReference>
<accession>A0A4R6QL54</accession>
<dbReference type="InParanoid" id="A0A4R6QL54"/>
<gene>
    <name evidence="1" type="ORF">DES47_105314</name>
</gene>
<sequence>MNLHIVSTQNTEATRWKNGGGWTRELLAWPRPEAWALRISVADIEADGPFSSFPDIDRFFAVLSGEGVMLNIDGAGQELNGYSPLLAFAGESATDCRLVGGATRDFNLMVRRSLARVHVWPAKEAAVGWPQADWTGLFMQAGGHVREPGGAWLDVPPLSLVWSSTITNWQAELTDPAARGWWMQVSLNSTETSA</sequence>
<dbReference type="InterPro" id="IPR011051">
    <property type="entry name" value="RmlC_Cupin_sf"/>
</dbReference>
<dbReference type="SUPFAM" id="SSF51182">
    <property type="entry name" value="RmlC-like cupins"/>
    <property type="match status" value="1"/>
</dbReference>
<keyword evidence="2" id="KW-1185">Reference proteome</keyword>
<dbReference type="PANTHER" id="PTHR37943:SF1">
    <property type="entry name" value="PROTEIN VES"/>
    <property type="match status" value="1"/>
</dbReference>
<organism evidence="1 2">
    <name type="scientific">Roseateles toxinivorans</name>
    <dbReference type="NCBI Taxonomy" id="270368"/>
    <lineage>
        <taxon>Bacteria</taxon>
        <taxon>Pseudomonadati</taxon>
        <taxon>Pseudomonadota</taxon>
        <taxon>Betaproteobacteria</taxon>
        <taxon>Burkholderiales</taxon>
        <taxon>Sphaerotilaceae</taxon>
        <taxon>Roseateles</taxon>
    </lineage>
</organism>
<comment type="caution">
    <text evidence="1">The sequence shown here is derived from an EMBL/GenBank/DDBJ whole genome shotgun (WGS) entry which is preliminary data.</text>
</comment>
<dbReference type="CDD" id="cd20293">
    <property type="entry name" value="cupin_HutD_N"/>
    <property type="match status" value="1"/>
</dbReference>
<dbReference type="FunCoup" id="A0A4R6QL54">
    <property type="interactions" value="38"/>
</dbReference>
<evidence type="ECO:0000313" key="1">
    <source>
        <dbReference type="EMBL" id="TDP63309.1"/>
    </source>
</evidence>
<protein>
    <recommendedName>
        <fullName evidence="3">HutD protein</fullName>
    </recommendedName>
</protein>
<dbReference type="Proteomes" id="UP000295361">
    <property type="component" value="Unassembled WGS sequence"/>
</dbReference>
<name>A0A4R6QL54_9BURK</name>
<dbReference type="Gene3D" id="2.60.120.10">
    <property type="entry name" value="Jelly Rolls"/>
    <property type="match status" value="1"/>
</dbReference>
<dbReference type="Pfam" id="PF05962">
    <property type="entry name" value="HutD"/>
    <property type="match status" value="1"/>
</dbReference>
<dbReference type="InterPro" id="IPR014710">
    <property type="entry name" value="RmlC-like_jellyroll"/>
</dbReference>
<dbReference type="AlphaFoldDB" id="A0A4R6QL54"/>